<dbReference type="PANTHER" id="PTHR42988:SF2">
    <property type="entry name" value="CYCLIC NUCLEOTIDE PHOSPHODIESTERASE CBUA0032-RELATED"/>
    <property type="match status" value="1"/>
</dbReference>
<dbReference type="InterPro" id="IPR050884">
    <property type="entry name" value="CNP_phosphodiesterase-III"/>
</dbReference>
<keyword evidence="2" id="KW-0378">Hydrolase</keyword>
<sequence>MTGGDEVAFVHFSDPHLTALPPLWGQVPSGPDPENRMKRRLSHLSWQRKRRFEHRHEVLALLVAHIRQASPAQILLTGDLTHIGQEDEFREAAQWLRSVASPRDLALVPGNHDATASDSRRFQREHWADYLRGDDGSDSWPSLRVRQGVAFIGLDSAVVTPPLLAAGRVGDSQRQRLGQLLEDCRAQGLFRVVYLHHCPLPGLEKWRKRLVDAGQLRDTLTQAGVELVLHGHGHRYHQHDLQTATGTARVIAAPSASARGLHGKDVAACNAFSLGNTADGARELRLTRWGLNAGENAVEVIEETSWRYPLTTPAPDPDPQ</sequence>
<dbReference type="Proteomes" id="UP000294980">
    <property type="component" value="Unassembled WGS sequence"/>
</dbReference>
<keyword evidence="1" id="KW-0479">Metal-binding</keyword>
<dbReference type="SUPFAM" id="SSF56300">
    <property type="entry name" value="Metallo-dependent phosphatases"/>
    <property type="match status" value="1"/>
</dbReference>
<dbReference type="PANTHER" id="PTHR42988">
    <property type="entry name" value="PHOSPHOHYDROLASE"/>
    <property type="match status" value="1"/>
</dbReference>
<evidence type="ECO:0000256" key="2">
    <source>
        <dbReference type="ARBA" id="ARBA00022801"/>
    </source>
</evidence>
<dbReference type="GO" id="GO:0016787">
    <property type="term" value="F:hydrolase activity"/>
    <property type="evidence" value="ECO:0007669"/>
    <property type="project" value="UniProtKB-KW"/>
</dbReference>
<comment type="caution">
    <text evidence="6">The sequence shown here is derived from an EMBL/GenBank/DDBJ whole genome shotgun (WGS) entry which is preliminary data.</text>
</comment>
<reference evidence="6 7" key="1">
    <citation type="submission" date="2019-03" db="EMBL/GenBank/DDBJ databases">
        <title>Genomic Encyclopedia of Type Strains, Phase IV (KMG-IV): sequencing the most valuable type-strain genomes for metagenomic binning, comparative biology and taxonomic classification.</title>
        <authorList>
            <person name="Goeker M."/>
        </authorList>
    </citation>
    <scope>NUCLEOTIDE SEQUENCE [LARGE SCALE GENOMIC DNA]</scope>
    <source>
        <strain evidence="6 7">DSM 23344</strain>
    </source>
</reference>
<accession>A0A4R2KTU8</accession>
<dbReference type="AlphaFoldDB" id="A0A4R2KTU8"/>
<dbReference type="RefSeq" id="WP_117315325.1">
    <property type="nucleotide sequence ID" value="NZ_QQSW01000003.1"/>
</dbReference>
<dbReference type="GO" id="GO:0046872">
    <property type="term" value="F:metal ion binding"/>
    <property type="evidence" value="ECO:0007669"/>
    <property type="project" value="UniProtKB-KW"/>
</dbReference>
<dbReference type="Gene3D" id="3.60.21.10">
    <property type="match status" value="1"/>
</dbReference>
<dbReference type="InterPro" id="IPR004843">
    <property type="entry name" value="Calcineurin-like_PHP"/>
</dbReference>
<organism evidence="6 7">
    <name type="scientific">Chromatocurvus halotolerans</name>
    <dbReference type="NCBI Taxonomy" id="1132028"/>
    <lineage>
        <taxon>Bacteria</taxon>
        <taxon>Pseudomonadati</taxon>
        <taxon>Pseudomonadota</taxon>
        <taxon>Gammaproteobacteria</taxon>
        <taxon>Cellvibrionales</taxon>
        <taxon>Halieaceae</taxon>
        <taxon>Chromatocurvus</taxon>
    </lineage>
</organism>
<evidence type="ECO:0000259" key="5">
    <source>
        <dbReference type="Pfam" id="PF00149"/>
    </source>
</evidence>
<gene>
    <name evidence="6" type="ORF">EV688_105245</name>
</gene>
<proteinExistence type="inferred from homology"/>
<keyword evidence="7" id="KW-1185">Reference proteome</keyword>
<evidence type="ECO:0000256" key="3">
    <source>
        <dbReference type="ARBA" id="ARBA00023004"/>
    </source>
</evidence>
<comment type="similarity">
    <text evidence="4">Belongs to the cyclic nucleotide phosphodiesterase class-III family.</text>
</comment>
<dbReference type="Pfam" id="PF00149">
    <property type="entry name" value="Metallophos"/>
    <property type="match status" value="1"/>
</dbReference>
<evidence type="ECO:0000313" key="6">
    <source>
        <dbReference type="EMBL" id="TCO76282.1"/>
    </source>
</evidence>
<protein>
    <submittedName>
        <fullName evidence="6">3',5'-cyclic AMP phosphodiesterase CpdA</fullName>
    </submittedName>
</protein>
<dbReference type="OrthoDB" id="9811542at2"/>
<name>A0A4R2KTU8_9GAMM</name>
<dbReference type="EMBL" id="SLWX01000005">
    <property type="protein sequence ID" value="TCO76282.1"/>
    <property type="molecule type" value="Genomic_DNA"/>
</dbReference>
<keyword evidence="3" id="KW-0408">Iron</keyword>
<evidence type="ECO:0000313" key="7">
    <source>
        <dbReference type="Proteomes" id="UP000294980"/>
    </source>
</evidence>
<evidence type="ECO:0000256" key="1">
    <source>
        <dbReference type="ARBA" id="ARBA00022723"/>
    </source>
</evidence>
<feature type="domain" description="Calcineurin-like phosphoesterase" evidence="5">
    <location>
        <begin position="9"/>
        <end position="236"/>
    </location>
</feature>
<dbReference type="InterPro" id="IPR029052">
    <property type="entry name" value="Metallo-depent_PP-like"/>
</dbReference>
<evidence type="ECO:0000256" key="4">
    <source>
        <dbReference type="ARBA" id="ARBA00025742"/>
    </source>
</evidence>